<keyword evidence="8" id="KW-1185">Reference proteome</keyword>
<protein>
    <recommendedName>
        <fullName evidence="9">PARP</fullName>
    </recommendedName>
</protein>
<organism evidence="7 8">
    <name type="scientific">Aristolochia fimbriata</name>
    <name type="common">White veined hardy Dutchman's pipe vine</name>
    <dbReference type="NCBI Taxonomy" id="158543"/>
    <lineage>
        <taxon>Eukaryota</taxon>
        <taxon>Viridiplantae</taxon>
        <taxon>Streptophyta</taxon>
        <taxon>Embryophyta</taxon>
        <taxon>Tracheophyta</taxon>
        <taxon>Spermatophyta</taxon>
        <taxon>Magnoliopsida</taxon>
        <taxon>Magnoliidae</taxon>
        <taxon>Piperales</taxon>
        <taxon>Aristolochiaceae</taxon>
        <taxon>Aristolochia</taxon>
    </lineage>
</organism>
<dbReference type="EMBL" id="JAINDJ010000004">
    <property type="protein sequence ID" value="KAG9449948.1"/>
    <property type="molecule type" value="Genomic_DNA"/>
</dbReference>
<dbReference type="InterPro" id="IPR044964">
    <property type="entry name" value="RCD1/SRO1-5"/>
</dbReference>
<keyword evidence="4" id="KW-0539">Nucleus</keyword>
<proteinExistence type="predicted"/>
<accession>A0AAV7EM78</accession>
<dbReference type="AlphaFoldDB" id="A0AAV7EM78"/>
<comment type="caution">
    <text evidence="7">The sequence shown here is derived from an EMBL/GenBank/DDBJ whole genome shotgun (WGS) entry which is preliminary data.</text>
</comment>
<dbReference type="InterPro" id="IPR012317">
    <property type="entry name" value="Poly(ADP-ribose)pol_cat_dom"/>
</dbReference>
<dbReference type="PANTHER" id="PTHR32263:SF12">
    <property type="entry name" value="INACTIVE POLY [ADP-RIBOSE] POLYMERASE SRO4-RELATED"/>
    <property type="match status" value="1"/>
</dbReference>
<dbReference type="PANTHER" id="PTHR32263">
    <property type="entry name" value="INACTIVE POLY [ADP-RIBOSE] POLYMERASE SRO4-RELATED"/>
    <property type="match status" value="1"/>
</dbReference>
<evidence type="ECO:0000259" key="6">
    <source>
        <dbReference type="PROSITE" id="PS51879"/>
    </source>
</evidence>
<feature type="domain" description="PARP catalytic" evidence="5">
    <location>
        <begin position="30"/>
        <end position="256"/>
    </location>
</feature>
<evidence type="ECO:0000313" key="7">
    <source>
        <dbReference type="EMBL" id="KAG9449948.1"/>
    </source>
</evidence>
<evidence type="ECO:0000313" key="8">
    <source>
        <dbReference type="Proteomes" id="UP000825729"/>
    </source>
</evidence>
<dbReference type="PROSITE" id="PS51879">
    <property type="entry name" value="RST"/>
    <property type="match status" value="1"/>
</dbReference>
<dbReference type="PROSITE" id="PS51059">
    <property type="entry name" value="PARP_CATALYTIC"/>
    <property type="match status" value="1"/>
</dbReference>
<comment type="subcellular location">
    <subcellularLocation>
        <location evidence="1">Nucleus</location>
    </subcellularLocation>
</comment>
<dbReference type="Pfam" id="PF12174">
    <property type="entry name" value="RST"/>
    <property type="match status" value="1"/>
</dbReference>
<feature type="domain" description="RST" evidence="6">
    <location>
        <begin position="246"/>
        <end position="317"/>
    </location>
</feature>
<dbReference type="SUPFAM" id="SSF56399">
    <property type="entry name" value="ADP-ribosylation"/>
    <property type="match status" value="1"/>
</dbReference>
<evidence type="ECO:0000256" key="2">
    <source>
        <dbReference type="ARBA" id="ARBA00022473"/>
    </source>
</evidence>
<name>A0AAV7EM78_ARIFI</name>
<dbReference type="Gene3D" id="3.90.228.10">
    <property type="match status" value="1"/>
</dbReference>
<dbReference type="InterPro" id="IPR022003">
    <property type="entry name" value="RST"/>
</dbReference>
<dbReference type="Proteomes" id="UP000825729">
    <property type="component" value="Unassembled WGS sequence"/>
</dbReference>
<dbReference type="GO" id="GO:0003950">
    <property type="term" value="F:NAD+ poly-ADP-ribosyltransferase activity"/>
    <property type="evidence" value="ECO:0007669"/>
    <property type="project" value="InterPro"/>
</dbReference>
<sequence length="321" mass="36020">MYLASGPIYRLQCEKEVEMSESDCESGVTSSQPVKSCLFEDKMVRLDDDDKLHNFLKRLFLSGMGTLGKSTTVVAIHRNTHCTPSAKARFQSFRIYADATAQQRGGKINMKCAWYGASRDEISGIIDHGFGQCERPENGALFGSGVYLYPATSSIDSIISSDVDENGLRHVLLSRVILGNVEEISCGSKQFRPSSEEFDSGVDNLSAPKRYILWSTHMNTHIMPEFVVSFRCSTPRGSQRPKHSVRKPTSPWMPFSKLIVLLSEYLPANAINLIKKYYNDYRAKMITREHMIKRVRLIAGDKLLASAIKSFQSKANLPVDM</sequence>
<reference evidence="7 8" key="1">
    <citation type="submission" date="2021-07" db="EMBL/GenBank/DDBJ databases">
        <title>The Aristolochia fimbriata genome: insights into angiosperm evolution, floral development and chemical biosynthesis.</title>
        <authorList>
            <person name="Jiao Y."/>
        </authorList>
    </citation>
    <scope>NUCLEOTIDE SEQUENCE [LARGE SCALE GENOMIC DNA]</scope>
    <source>
        <strain evidence="7">IBCAS-2021</strain>
        <tissue evidence="7">Leaf</tissue>
    </source>
</reference>
<evidence type="ECO:0000256" key="4">
    <source>
        <dbReference type="ARBA" id="ARBA00023242"/>
    </source>
</evidence>
<evidence type="ECO:0000256" key="1">
    <source>
        <dbReference type="ARBA" id="ARBA00004123"/>
    </source>
</evidence>
<evidence type="ECO:0000259" key="5">
    <source>
        <dbReference type="PROSITE" id="PS51059"/>
    </source>
</evidence>
<dbReference type="GO" id="GO:0005634">
    <property type="term" value="C:nucleus"/>
    <property type="evidence" value="ECO:0007669"/>
    <property type="project" value="UniProtKB-SubCell"/>
</dbReference>
<gene>
    <name evidence="7" type="ORF">H6P81_009913</name>
</gene>
<keyword evidence="3" id="KW-0346">Stress response</keyword>
<dbReference type="Pfam" id="PF00644">
    <property type="entry name" value="PARP"/>
    <property type="match status" value="1"/>
</dbReference>
<keyword evidence="2" id="KW-0217">Developmental protein</keyword>
<evidence type="ECO:0000256" key="3">
    <source>
        <dbReference type="ARBA" id="ARBA00023016"/>
    </source>
</evidence>
<evidence type="ECO:0008006" key="9">
    <source>
        <dbReference type="Google" id="ProtNLM"/>
    </source>
</evidence>